<evidence type="ECO:0000313" key="2">
    <source>
        <dbReference type="EMBL" id="BAS89813.1"/>
    </source>
</evidence>
<accession>A0A0P0WBW0</accession>
<reference evidence="2 3" key="2">
    <citation type="journal article" date="2013" name="Plant Cell Physiol.">
        <title>Rice Annotation Project Database (RAP-DB): an integrative and interactive database for rice genomics.</title>
        <authorList>
            <person name="Sakai H."/>
            <person name="Lee S.S."/>
            <person name="Tanaka T."/>
            <person name="Numa H."/>
            <person name="Kim J."/>
            <person name="Kawahara Y."/>
            <person name="Wakimoto H."/>
            <person name="Yang C.C."/>
            <person name="Iwamoto M."/>
            <person name="Abe T."/>
            <person name="Yamada Y."/>
            <person name="Muto A."/>
            <person name="Inokuchi H."/>
            <person name="Ikemura T."/>
            <person name="Matsumoto T."/>
            <person name="Sasaki T."/>
            <person name="Itoh T."/>
        </authorList>
    </citation>
    <scope>NUCLEOTIDE SEQUENCE [LARGE SCALE GENOMIC DNA]</scope>
    <source>
        <strain evidence="3">cv. Nipponbare</strain>
    </source>
</reference>
<evidence type="ECO:0000313" key="3">
    <source>
        <dbReference type="Proteomes" id="UP000059680"/>
    </source>
</evidence>
<protein>
    <submittedName>
        <fullName evidence="2">Os04g0488000 protein</fullName>
    </submittedName>
</protein>
<name>A0A0P0WBW0_ORYSJ</name>
<gene>
    <name evidence="2" type="ordered locus">Os04g0488000</name>
    <name evidence="2" type="ORF">OSNPB_040488000</name>
</gene>
<dbReference type="Gramene" id="Os04t0488000-03">
    <property type="protein sequence ID" value="Os04t0488000-03"/>
    <property type="gene ID" value="Os04g0488000"/>
</dbReference>
<keyword evidence="1" id="KW-0812">Transmembrane</keyword>
<sequence>MPCRYEFWDISISVHWFDYSLSLFCSNVASKSLYNSAGIACSNGHPRPVCIAMGVAADSMYERGSTRMYHFVKYCCVVHCSLCVLCVFLSPFCTFLYQCL</sequence>
<evidence type="ECO:0000256" key="1">
    <source>
        <dbReference type="SAM" id="Phobius"/>
    </source>
</evidence>
<dbReference type="ExpressionAtlas" id="A0A0P0WBW0">
    <property type="expression patterns" value="baseline and differential"/>
</dbReference>
<dbReference type="AlphaFoldDB" id="A0A0P0WBW0"/>
<keyword evidence="3" id="KW-1185">Reference proteome</keyword>
<dbReference type="EMBL" id="AP014960">
    <property type="protein sequence ID" value="BAS89813.1"/>
    <property type="molecule type" value="Genomic_DNA"/>
</dbReference>
<dbReference type="Proteomes" id="UP000059680">
    <property type="component" value="Chromosome 4"/>
</dbReference>
<reference evidence="2 3" key="3">
    <citation type="journal article" date="2013" name="Rice">
        <title>Improvement of the Oryza sativa Nipponbare reference genome using next generation sequence and optical map data.</title>
        <authorList>
            <person name="Kawahara Y."/>
            <person name="de la Bastide M."/>
            <person name="Hamilton J.P."/>
            <person name="Kanamori H."/>
            <person name="McCombie W.R."/>
            <person name="Ouyang S."/>
            <person name="Schwartz D.C."/>
            <person name="Tanaka T."/>
            <person name="Wu J."/>
            <person name="Zhou S."/>
            <person name="Childs K.L."/>
            <person name="Davidson R.M."/>
            <person name="Lin H."/>
            <person name="Quesada-Ocampo L."/>
            <person name="Vaillancourt B."/>
            <person name="Sakai H."/>
            <person name="Lee S.S."/>
            <person name="Kim J."/>
            <person name="Numa H."/>
            <person name="Itoh T."/>
            <person name="Buell C.R."/>
            <person name="Matsumoto T."/>
        </authorList>
    </citation>
    <scope>NUCLEOTIDE SEQUENCE [LARGE SCALE GENOMIC DNA]</scope>
    <source>
        <strain evidence="3">cv. Nipponbare</strain>
    </source>
</reference>
<organism evidence="2 3">
    <name type="scientific">Oryza sativa subsp. japonica</name>
    <name type="common">Rice</name>
    <dbReference type="NCBI Taxonomy" id="39947"/>
    <lineage>
        <taxon>Eukaryota</taxon>
        <taxon>Viridiplantae</taxon>
        <taxon>Streptophyta</taxon>
        <taxon>Embryophyta</taxon>
        <taxon>Tracheophyta</taxon>
        <taxon>Spermatophyta</taxon>
        <taxon>Magnoliopsida</taxon>
        <taxon>Liliopsida</taxon>
        <taxon>Poales</taxon>
        <taxon>Poaceae</taxon>
        <taxon>BOP clade</taxon>
        <taxon>Oryzoideae</taxon>
        <taxon>Oryzeae</taxon>
        <taxon>Oryzinae</taxon>
        <taxon>Oryza</taxon>
        <taxon>Oryza sativa</taxon>
    </lineage>
</organism>
<feature type="transmembrane region" description="Helical" evidence="1">
    <location>
        <begin position="71"/>
        <end position="97"/>
    </location>
</feature>
<keyword evidence="1" id="KW-1133">Transmembrane helix</keyword>
<reference evidence="3" key="1">
    <citation type="journal article" date="2005" name="Nature">
        <title>The map-based sequence of the rice genome.</title>
        <authorList>
            <consortium name="International rice genome sequencing project (IRGSP)"/>
            <person name="Matsumoto T."/>
            <person name="Wu J."/>
            <person name="Kanamori H."/>
            <person name="Katayose Y."/>
            <person name="Fujisawa M."/>
            <person name="Namiki N."/>
            <person name="Mizuno H."/>
            <person name="Yamamoto K."/>
            <person name="Antonio B.A."/>
            <person name="Baba T."/>
            <person name="Sakata K."/>
            <person name="Nagamura Y."/>
            <person name="Aoki H."/>
            <person name="Arikawa K."/>
            <person name="Arita K."/>
            <person name="Bito T."/>
            <person name="Chiden Y."/>
            <person name="Fujitsuka N."/>
            <person name="Fukunaka R."/>
            <person name="Hamada M."/>
            <person name="Harada C."/>
            <person name="Hayashi A."/>
            <person name="Hijishita S."/>
            <person name="Honda M."/>
            <person name="Hosokawa S."/>
            <person name="Ichikawa Y."/>
            <person name="Idonuma A."/>
            <person name="Iijima M."/>
            <person name="Ikeda M."/>
            <person name="Ikeno M."/>
            <person name="Ito K."/>
            <person name="Ito S."/>
            <person name="Ito T."/>
            <person name="Ito Y."/>
            <person name="Ito Y."/>
            <person name="Iwabuchi A."/>
            <person name="Kamiya K."/>
            <person name="Karasawa W."/>
            <person name="Kurita K."/>
            <person name="Katagiri S."/>
            <person name="Kikuta A."/>
            <person name="Kobayashi H."/>
            <person name="Kobayashi N."/>
            <person name="Machita K."/>
            <person name="Maehara T."/>
            <person name="Masukawa M."/>
            <person name="Mizubayashi T."/>
            <person name="Mukai Y."/>
            <person name="Nagasaki H."/>
            <person name="Nagata Y."/>
            <person name="Naito S."/>
            <person name="Nakashima M."/>
            <person name="Nakama Y."/>
            <person name="Nakamichi Y."/>
            <person name="Nakamura M."/>
            <person name="Meguro A."/>
            <person name="Negishi M."/>
            <person name="Ohta I."/>
            <person name="Ohta T."/>
            <person name="Okamoto M."/>
            <person name="Ono N."/>
            <person name="Saji S."/>
            <person name="Sakaguchi M."/>
            <person name="Sakai K."/>
            <person name="Shibata M."/>
            <person name="Shimokawa T."/>
            <person name="Song J."/>
            <person name="Takazaki Y."/>
            <person name="Terasawa K."/>
            <person name="Tsugane M."/>
            <person name="Tsuji K."/>
            <person name="Ueda S."/>
            <person name="Waki K."/>
            <person name="Yamagata H."/>
            <person name="Yamamoto M."/>
            <person name="Yamamoto S."/>
            <person name="Yamane H."/>
            <person name="Yoshiki S."/>
            <person name="Yoshihara R."/>
            <person name="Yukawa K."/>
            <person name="Zhong H."/>
            <person name="Yano M."/>
            <person name="Yuan Q."/>
            <person name="Ouyang S."/>
            <person name="Liu J."/>
            <person name="Jones K.M."/>
            <person name="Gansberger K."/>
            <person name="Moffat K."/>
            <person name="Hill J."/>
            <person name="Bera J."/>
            <person name="Fadrosh D."/>
            <person name="Jin S."/>
            <person name="Johri S."/>
            <person name="Kim M."/>
            <person name="Overton L."/>
            <person name="Reardon M."/>
            <person name="Tsitrin T."/>
            <person name="Vuong H."/>
            <person name="Weaver B."/>
            <person name="Ciecko A."/>
            <person name="Tallon L."/>
            <person name="Jackson J."/>
            <person name="Pai G."/>
            <person name="Aken S.V."/>
            <person name="Utterback T."/>
            <person name="Reidmuller S."/>
            <person name="Feldblyum T."/>
            <person name="Hsiao J."/>
            <person name="Zismann V."/>
            <person name="Iobst S."/>
            <person name="de Vazeille A.R."/>
            <person name="Buell C.R."/>
            <person name="Ying K."/>
            <person name="Li Y."/>
            <person name="Lu T."/>
            <person name="Huang Y."/>
            <person name="Zhao Q."/>
            <person name="Feng Q."/>
            <person name="Zhang L."/>
            <person name="Zhu J."/>
            <person name="Weng Q."/>
            <person name="Mu J."/>
            <person name="Lu Y."/>
            <person name="Fan D."/>
            <person name="Liu Y."/>
            <person name="Guan J."/>
            <person name="Zhang Y."/>
            <person name="Yu S."/>
            <person name="Liu X."/>
            <person name="Zhang Y."/>
            <person name="Hong G."/>
            <person name="Han B."/>
            <person name="Choisne N."/>
            <person name="Demange N."/>
            <person name="Orjeda G."/>
            <person name="Samain S."/>
            <person name="Cattolico L."/>
            <person name="Pelletier E."/>
            <person name="Couloux A."/>
            <person name="Segurens B."/>
            <person name="Wincker P."/>
            <person name="D'Hont A."/>
            <person name="Scarpelli C."/>
            <person name="Weissenbach J."/>
            <person name="Salanoubat M."/>
            <person name="Quetier F."/>
            <person name="Yu Y."/>
            <person name="Kim H.R."/>
            <person name="Rambo T."/>
            <person name="Currie J."/>
            <person name="Collura K."/>
            <person name="Luo M."/>
            <person name="Yang T."/>
            <person name="Ammiraju J.S.S."/>
            <person name="Engler F."/>
            <person name="Soderlund C."/>
            <person name="Wing R.A."/>
            <person name="Palmer L.E."/>
            <person name="de la Bastide M."/>
            <person name="Spiegel L."/>
            <person name="Nascimento L."/>
            <person name="Zutavern T."/>
            <person name="O'Shaughnessy A."/>
            <person name="Dike S."/>
            <person name="Dedhia N."/>
            <person name="Preston R."/>
            <person name="Balija V."/>
            <person name="McCombie W.R."/>
            <person name="Chow T."/>
            <person name="Chen H."/>
            <person name="Chung M."/>
            <person name="Chen C."/>
            <person name="Shaw J."/>
            <person name="Wu H."/>
            <person name="Hsiao K."/>
            <person name="Chao Y."/>
            <person name="Chu M."/>
            <person name="Cheng C."/>
            <person name="Hour A."/>
            <person name="Lee P."/>
            <person name="Lin S."/>
            <person name="Lin Y."/>
            <person name="Liou J."/>
            <person name="Liu S."/>
            <person name="Hsing Y."/>
            <person name="Raghuvanshi S."/>
            <person name="Mohanty A."/>
            <person name="Bharti A.K."/>
            <person name="Gaur A."/>
            <person name="Gupta V."/>
            <person name="Kumar D."/>
            <person name="Ravi V."/>
            <person name="Vij S."/>
            <person name="Kapur A."/>
            <person name="Khurana P."/>
            <person name="Khurana P."/>
            <person name="Khurana J.P."/>
            <person name="Tyagi A.K."/>
            <person name="Gaikwad K."/>
            <person name="Singh A."/>
            <person name="Dalal V."/>
            <person name="Srivastava S."/>
            <person name="Dixit A."/>
            <person name="Pal A.K."/>
            <person name="Ghazi I.A."/>
            <person name="Yadav M."/>
            <person name="Pandit A."/>
            <person name="Bhargava A."/>
            <person name="Sureshbabu K."/>
            <person name="Batra K."/>
            <person name="Sharma T.R."/>
            <person name="Mohapatra T."/>
            <person name="Singh N.K."/>
            <person name="Messing J."/>
            <person name="Nelson A.B."/>
            <person name="Fuks G."/>
            <person name="Kavchok S."/>
            <person name="Keizer G."/>
            <person name="Linton E."/>
            <person name="Llaca V."/>
            <person name="Song R."/>
            <person name="Tanyolac B."/>
            <person name="Young S."/>
            <person name="Ho-Il K."/>
            <person name="Hahn J.H."/>
            <person name="Sangsakoo G."/>
            <person name="Vanavichit A."/>
            <person name="de Mattos Luiz.A.T."/>
            <person name="Zimmer P.D."/>
            <person name="Malone G."/>
            <person name="Dellagostin O."/>
            <person name="de Oliveira A.C."/>
            <person name="Bevan M."/>
            <person name="Bancroft I."/>
            <person name="Minx P."/>
            <person name="Cordum H."/>
            <person name="Wilson R."/>
            <person name="Cheng Z."/>
            <person name="Jin W."/>
            <person name="Jiang J."/>
            <person name="Leong S.A."/>
            <person name="Iwama H."/>
            <person name="Gojobori T."/>
            <person name="Itoh T."/>
            <person name="Niimura Y."/>
            <person name="Fujii Y."/>
            <person name="Habara T."/>
            <person name="Sakai H."/>
            <person name="Sato Y."/>
            <person name="Wilson G."/>
            <person name="Kumar K."/>
            <person name="McCouch S."/>
            <person name="Juretic N."/>
            <person name="Hoen D."/>
            <person name="Wright S."/>
            <person name="Bruskiewich R."/>
            <person name="Bureau T."/>
            <person name="Miyao A."/>
            <person name="Hirochika H."/>
            <person name="Nishikawa T."/>
            <person name="Kadowaki K."/>
            <person name="Sugiura M."/>
            <person name="Burr B."/>
            <person name="Sasaki T."/>
        </authorList>
    </citation>
    <scope>NUCLEOTIDE SEQUENCE [LARGE SCALE GENOMIC DNA]</scope>
    <source>
        <strain evidence="3">cv. Nipponbare</strain>
    </source>
</reference>
<proteinExistence type="predicted"/>
<keyword evidence="1" id="KW-0472">Membrane</keyword>